<evidence type="ECO:0000256" key="2">
    <source>
        <dbReference type="SAM" id="MobiDB-lite"/>
    </source>
</evidence>
<name>A0A9K3H2A9_HELAN</name>
<comment type="caution">
    <text evidence="3">The sequence shown here is derived from an EMBL/GenBank/DDBJ whole genome shotgun (WGS) entry which is preliminary data.</text>
</comment>
<dbReference type="PANTHER" id="PTHR45809">
    <property type="entry name" value="VIRAL IAP-ASSOCIATED FACTOR HOMOLOG"/>
    <property type="match status" value="1"/>
</dbReference>
<evidence type="ECO:0000256" key="1">
    <source>
        <dbReference type="ARBA" id="ARBA00009686"/>
    </source>
</evidence>
<dbReference type="InterPro" id="IPR051498">
    <property type="entry name" value="Phosducin-like_chap/apop_reg"/>
</dbReference>
<sequence>MVVVQNAIKHSGDVGEYVRESKLLERERESRETVGGSRRSLGFRQSSLLSDQDSGESDKLAEMKQDVKIAKFGSIIPISGSNFVHEVSQASSDVWVVVVLYKDG</sequence>
<dbReference type="Gene3D" id="3.40.30.10">
    <property type="entry name" value="Glutaredoxin"/>
    <property type="match status" value="1"/>
</dbReference>
<accession>A0A9K3H2A9</accession>
<keyword evidence="4" id="KW-1185">Reference proteome</keyword>
<protein>
    <submittedName>
        <fullName evidence="3">Thioredoxin-like superfamily</fullName>
    </submittedName>
</protein>
<feature type="compositionally biased region" description="Polar residues" evidence="2">
    <location>
        <begin position="43"/>
        <end position="52"/>
    </location>
</feature>
<comment type="similarity">
    <text evidence="1">Belongs to the phosducin family.</text>
</comment>
<dbReference type="Gramene" id="mRNA:HanXRQr2_Chr15g0680701">
    <property type="protein sequence ID" value="mRNA:HanXRQr2_Chr15g0680701"/>
    <property type="gene ID" value="HanXRQr2_Chr15g0680701"/>
</dbReference>
<dbReference type="SUPFAM" id="SSF52833">
    <property type="entry name" value="Thioredoxin-like"/>
    <property type="match status" value="1"/>
</dbReference>
<evidence type="ECO:0000313" key="3">
    <source>
        <dbReference type="EMBL" id="KAF5763483.1"/>
    </source>
</evidence>
<dbReference type="EMBL" id="MNCJ02000330">
    <property type="protein sequence ID" value="KAF5763483.1"/>
    <property type="molecule type" value="Genomic_DNA"/>
</dbReference>
<feature type="region of interest" description="Disordered" evidence="2">
    <location>
        <begin position="28"/>
        <end position="60"/>
    </location>
</feature>
<proteinExistence type="inferred from homology"/>
<dbReference type="AlphaFoldDB" id="A0A9K3H2A9"/>
<organism evidence="3 4">
    <name type="scientific">Helianthus annuus</name>
    <name type="common">Common sunflower</name>
    <dbReference type="NCBI Taxonomy" id="4232"/>
    <lineage>
        <taxon>Eukaryota</taxon>
        <taxon>Viridiplantae</taxon>
        <taxon>Streptophyta</taxon>
        <taxon>Embryophyta</taxon>
        <taxon>Tracheophyta</taxon>
        <taxon>Spermatophyta</taxon>
        <taxon>Magnoliopsida</taxon>
        <taxon>eudicotyledons</taxon>
        <taxon>Gunneridae</taxon>
        <taxon>Pentapetalae</taxon>
        <taxon>asterids</taxon>
        <taxon>campanulids</taxon>
        <taxon>Asterales</taxon>
        <taxon>Asteraceae</taxon>
        <taxon>Asteroideae</taxon>
        <taxon>Heliantheae alliance</taxon>
        <taxon>Heliantheae</taxon>
        <taxon>Helianthus</taxon>
    </lineage>
</organism>
<dbReference type="Proteomes" id="UP000215914">
    <property type="component" value="Unassembled WGS sequence"/>
</dbReference>
<reference evidence="3" key="1">
    <citation type="journal article" date="2017" name="Nature">
        <title>The sunflower genome provides insights into oil metabolism, flowering and Asterid evolution.</title>
        <authorList>
            <person name="Badouin H."/>
            <person name="Gouzy J."/>
            <person name="Grassa C.J."/>
            <person name="Murat F."/>
            <person name="Staton S.E."/>
            <person name="Cottret L."/>
            <person name="Lelandais-Briere C."/>
            <person name="Owens G.L."/>
            <person name="Carrere S."/>
            <person name="Mayjonade B."/>
            <person name="Legrand L."/>
            <person name="Gill N."/>
            <person name="Kane N.C."/>
            <person name="Bowers J.E."/>
            <person name="Hubner S."/>
            <person name="Bellec A."/>
            <person name="Berard A."/>
            <person name="Berges H."/>
            <person name="Blanchet N."/>
            <person name="Boniface M.C."/>
            <person name="Brunel D."/>
            <person name="Catrice O."/>
            <person name="Chaidir N."/>
            <person name="Claudel C."/>
            <person name="Donnadieu C."/>
            <person name="Faraut T."/>
            <person name="Fievet G."/>
            <person name="Helmstetter N."/>
            <person name="King M."/>
            <person name="Knapp S.J."/>
            <person name="Lai Z."/>
            <person name="Le Paslier M.C."/>
            <person name="Lippi Y."/>
            <person name="Lorenzon L."/>
            <person name="Mandel J.R."/>
            <person name="Marage G."/>
            <person name="Marchand G."/>
            <person name="Marquand E."/>
            <person name="Bret-Mestries E."/>
            <person name="Morien E."/>
            <person name="Nambeesan S."/>
            <person name="Nguyen T."/>
            <person name="Pegot-Espagnet P."/>
            <person name="Pouilly N."/>
            <person name="Raftis F."/>
            <person name="Sallet E."/>
            <person name="Schiex T."/>
            <person name="Thomas J."/>
            <person name="Vandecasteele C."/>
            <person name="Vares D."/>
            <person name="Vear F."/>
            <person name="Vautrin S."/>
            <person name="Crespi M."/>
            <person name="Mangin B."/>
            <person name="Burke J.M."/>
            <person name="Salse J."/>
            <person name="Munos S."/>
            <person name="Vincourt P."/>
            <person name="Rieseberg L.H."/>
            <person name="Langlade N.B."/>
        </authorList>
    </citation>
    <scope>NUCLEOTIDE SEQUENCE</scope>
    <source>
        <tissue evidence="3">Leaves</tissue>
    </source>
</reference>
<evidence type="ECO:0000313" key="4">
    <source>
        <dbReference type="Proteomes" id="UP000215914"/>
    </source>
</evidence>
<dbReference type="InterPro" id="IPR036249">
    <property type="entry name" value="Thioredoxin-like_sf"/>
</dbReference>
<gene>
    <name evidence="3" type="ORF">HanXRQr2_Chr15g0680701</name>
</gene>
<reference evidence="3" key="2">
    <citation type="submission" date="2020-06" db="EMBL/GenBank/DDBJ databases">
        <title>Helianthus annuus Genome sequencing and assembly Release 2.</title>
        <authorList>
            <person name="Gouzy J."/>
            <person name="Langlade N."/>
            <person name="Munos S."/>
        </authorList>
    </citation>
    <scope>NUCLEOTIDE SEQUENCE</scope>
    <source>
        <tissue evidence="3">Leaves</tissue>
    </source>
</reference>
<dbReference type="PANTHER" id="PTHR45809:SF3">
    <property type="entry name" value="VIRAL IAP-ASSOCIATED FACTOR HOMOLOG"/>
    <property type="match status" value="1"/>
</dbReference>